<dbReference type="Gene3D" id="3.40.50.720">
    <property type="entry name" value="NAD(P)-binding Rossmann-like Domain"/>
    <property type="match status" value="1"/>
</dbReference>
<dbReference type="Gene3D" id="3.90.180.10">
    <property type="entry name" value="Medium-chain alcohol dehydrogenases, catalytic domain"/>
    <property type="match status" value="1"/>
</dbReference>
<dbReference type="InterPro" id="IPR020843">
    <property type="entry name" value="ER"/>
</dbReference>
<dbReference type="EMBL" id="ADMC01000014">
    <property type="protein sequence ID" value="EHP49353.1"/>
    <property type="molecule type" value="Genomic_DNA"/>
</dbReference>
<dbReference type="Proteomes" id="UP000004892">
    <property type="component" value="Unassembled WGS sequence"/>
</dbReference>
<dbReference type="InterPro" id="IPR013149">
    <property type="entry name" value="ADH-like_C"/>
</dbReference>
<dbReference type="HOGENOM" id="CLU_026673_20_2_10"/>
<dbReference type="eggNOG" id="COG1064">
    <property type="taxonomic scope" value="Bacteria"/>
</dbReference>
<dbReference type="GeneID" id="98068472"/>
<keyword evidence="9" id="KW-1185">Reference proteome</keyword>
<accession>H1DF35</accession>
<evidence type="ECO:0000256" key="6">
    <source>
        <dbReference type="SAM" id="SignalP"/>
    </source>
</evidence>
<keyword evidence="3 5" id="KW-0862">Zinc</keyword>
<dbReference type="SUPFAM" id="SSF51735">
    <property type="entry name" value="NAD(P)-binding Rossmann-fold domains"/>
    <property type="match status" value="1"/>
</dbReference>
<keyword evidence="4" id="KW-0560">Oxidoreductase</keyword>
<feature type="domain" description="Enoyl reductase (ER)" evidence="7">
    <location>
        <begin position="43"/>
        <end position="374"/>
    </location>
</feature>
<feature type="chain" id="PRO_5003548630" description="Enoyl reductase (ER) domain-containing protein" evidence="6">
    <location>
        <begin position="20"/>
        <end position="380"/>
    </location>
</feature>
<dbReference type="FunFam" id="3.40.50.720:FF:000473">
    <property type="entry name" value="NADP-dependent alcohol dehydrogenase"/>
    <property type="match status" value="1"/>
</dbReference>
<dbReference type="CDD" id="cd05283">
    <property type="entry name" value="CAD1"/>
    <property type="match status" value="1"/>
</dbReference>
<comment type="caution">
    <text evidence="8">The sequence shown here is derived from an EMBL/GenBank/DDBJ whole genome shotgun (WGS) entry which is preliminary data.</text>
</comment>
<dbReference type="GO" id="GO:0016616">
    <property type="term" value="F:oxidoreductase activity, acting on the CH-OH group of donors, NAD or NADP as acceptor"/>
    <property type="evidence" value="ECO:0007669"/>
    <property type="project" value="InterPro"/>
</dbReference>
<dbReference type="InterPro" id="IPR036291">
    <property type="entry name" value="NAD(P)-bd_dom_sf"/>
</dbReference>
<feature type="signal peptide" evidence="6">
    <location>
        <begin position="1"/>
        <end position="19"/>
    </location>
</feature>
<evidence type="ECO:0000259" key="7">
    <source>
        <dbReference type="SMART" id="SM00829"/>
    </source>
</evidence>
<dbReference type="PATRIC" id="fig|742817.3.peg.928"/>
<dbReference type="AlphaFoldDB" id="H1DF35"/>
<dbReference type="STRING" id="742817.HMPREF9449_00871"/>
<reference evidence="8 9" key="1">
    <citation type="submission" date="2012-01" db="EMBL/GenBank/DDBJ databases">
        <title>The Genome Sequence of Odoribacter laneus YIT 12061.</title>
        <authorList>
            <consortium name="The Broad Institute Genome Sequencing Platform"/>
            <person name="Earl A."/>
            <person name="Ward D."/>
            <person name="Feldgarden M."/>
            <person name="Gevers D."/>
            <person name="Morotomi M."/>
            <person name="Young S.K."/>
            <person name="Zeng Q."/>
            <person name="Gargeya S."/>
            <person name="Fitzgerald M."/>
            <person name="Haas B."/>
            <person name="Abouelleil A."/>
            <person name="Alvarado L."/>
            <person name="Arachchi H.M."/>
            <person name="Berlin A."/>
            <person name="Chapman S.B."/>
            <person name="Gearin G."/>
            <person name="Goldberg J."/>
            <person name="Griggs A."/>
            <person name="Gujja S."/>
            <person name="Hansen M."/>
            <person name="Heiman D."/>
            <person name="Howarth C."/>
            <person name="Larimer J."/>
            <person name="Lui A."/>
            <person name="MacDonald P.J.P."/>
            <person name="McCowen C."/>
            <person name="Montmayeur A."/>
            <person name="Murphy C."/>
            <person name="Neiman D."/>
            <person name="Pearson M."/>
            <person name="Priest M."/>
            <person name="Roberts A."/>
            <person name="Saif S."/>
            <person name="Shea T."/>
            <person name="Sisk P."/>
            <person name="Stolte C."/>
            <person name="Sykes S."/>
            <person name="Wortman J."/>
            <person name="Nusbaum C."/>
            <person name="Birren B."/>
        </authorList>
    </citation>
    <scope>NUCLEOTIDE SEQUENCE [LARGE SCALE GENOMIC DNA]</scope>
    <source>
        <strain evidence="8 9">YIT 12061</strain>
    </source>
</reference>
<evidence type="ECO:0000313" key="9">
    <source>
        <dbReference type="Proteomes" id="UP000004892"/>
    </source>
</evidence>
<evidence type="ECO:0000256" key="5">
    <source>
        <dbReference type="RuleBase" id="RU361277"/>
    </source>
</evidence>
<proteinExistence type="inferred from homology"/>
<dbReference type="SUPFAM" id="SSF50129">
    <property type="entry name" value="GroES-like"/>
    <property type="match status" value="1"/>
</dbReference>
<dbReference type="InterPro" id="IPR013154">
    <property type="entry name" value="ADH-like_N"/>
</dbReference>
<keyword evidence="6" id="KW-0732">Signal</keyword>
<sequence length="380" mass="41602">MKKIFYLLFALLLTSFVNAQAQHHPSHGGAIHSKGFATMDKSGVLTAYEFERKTVGDNDVLIEILYSGICHSDIHQSRDEWGGSIFPMVPGHEIAGRVIEVGKNVTKFKVGDLAGVGCMVNSCGVCDRCKAGEEQYCENNKTVYTYNSRDFEGDPTLGGYSNNIVVTEKFALKIPQGADLARIAPLLCAGATTYSPLRFTHVGQGDKIAVAGFGGLGHLAVQYAVSFGAEVTVFDISEDKRTDAIRMGATKYVNVNNPEEWKGLENSFRVILSTIPAKFNVEQYVRMLKVDGEMVLIGMPAADQIPSVHTGALAGRRKIYGTLIAGIPETQEMLDYSIAHNIYPEIELLDADADAINRAYQNVIDGKVKFRYVIDMNTLK</sequence>
<dbReference type="InterPro" id="IPR047109">
    <property type="entry name" value="CAD-like"/>
</dbReference>
<dbReference type="SMART" id="SM00829">
    <property type="entry name" value="PKS_ER"/>
    <property type="match status" value="1"/>
</dbReference>
<evidence type="ECO:0000256" key="4">
    <source>
        <dbReference type="ARBA" id="ARBA00023002"/>
    </source>
</evidence>
<dbReference type="Pfam" id="PF00107">
    <property type="entry name" value="ADH_zinc_N"/>
    <property type="match status" value="1"/>
</dbReference>
<dbReference type="PROSITE" id="PS00059">
    <property type="entry name" value="ADH_ZINC"/>
    <property type="match status" value="1"/>
</dbReference>
<evidence type="ECO:0000256" key="3">
    <source>
        <dbReference type="ARBA" id="ARBA00022833"/>
    </source>
</evidence>
<protein>
    <recommendedName>
        <fullName evidence="7">Enoyl reductase (ER) domain-containing protein</fullName>
    </recommendedName>
</protein>
<dbReference type="InterPro" id="IPR002328">
    <property type="entry name" value="ADH_Zn_CS"/>
</dbReference>
<dbReference type="RefSeq" id="WP_009136019.1">
    <property type="nucleotide sequence ID" value="NZ_JH594596.1"/>
</dbReference>
<comment type="cofactor">
    <cofactor evidence="1 5">
        <name>Zn(2+)</name>
        <dbReference type="ChEBI" id="CHEBI:29105"/>
    </cofactor>
</comment>
<dbReference type="GO" id="GO:0008270">
    <property type="term" value="F:zinc ion binding"/>
    <property type="evidence" value="ECO:0007669"/>
    <property type="project" value="InterPro"/>
</dbReference>
<name>H1DF35_9BACT</name>
<comment type="similarity">
    <text evidence="5">Belongs to the zinc-containing alcohol dehydrogenase family.</text>
</comment>
<keyword evidence="2 5" id="KW-0479">Metal-binding</keyword>
<dbReference type="InterPro" id="IPR011032">
    <property type="entry name" value="GroES-like_sf"/>
</dbReference>
<evidence type="ECO:0000256" key="2">
    <source>
        <dbReference type="ARBA" id="ARBA00022723"/>
    </source>
</evidence>
<evidence type="ECO:0000313" key="8">
    <source>
        <dbReference type="EMBL" id="EHP49353.1"/>
    </source>
</evidence>
<dbReference type="Pfam" id="PF08240">
    <property type="entry name" value="ADH_N"/>
    <property type="match status" value="1"/>
</dbReference>
<organism evidence="8 9">
    <name type="scientific">Odoribacter laneus YIT 12061</name>
    <dbReference type="NCBI Taxonomy" id="742817"/>
    <lineage>
        <taxon>Bacteria</taxon>
        <taxon>Pseudomonadati</taxon>
        <taxon>Bacteroidota</taxon>
        <taxon>Bacteroidia</taxon>
        <taxon>Bacteroidales</taxon>
        <taxon>Odoribacteraceae</taxon>
        <taxon>Odoribacter</taxon>
    </lineage>
</organism>
<evidence type="ECO:0000256" key="1">
    <source>
        <dbReference type="ARBA" id="ARBA00001947"/>
    </source>
</evidence>
<dbReference type="PANTHER" id="PTHR42683">
    <property type="entry name" value="ALDEHYDE REDUCTASE"/>
    <property type="match status" value="1"/>
</dbReference>
<gene>
    <name evidence="8" type="ORF">HMPREF9449_00871</name>
</gene>